<feature type="region of interest" description="Disordered" evidence="1">
    <location>
        <begin position="130"/>
        <end position="155"/>
    </location>
</feature>
<accession>A0A6I9Q9N4</accession>
<dbReference type="PANTHER" id="PTHR33167">
    <property type="entry name" value="TRANSCRIPTION FACTOR, PUTATIVE (DUF863)-RELATED"/>
    <property type="match status" value="1"/>
</dbReference>
<proteinExistence type="predicted"/>
<sequence length="210" mass="24654">MERSLKQYDKEFMKMAMLKHEETFGHQVHELHRLYRVQKQLMRDIMNAELKRQRASAHYRPGLERWNVENERGSKQPCYSSYLDQRKPHQTLDLELPPEEYIGKDDGDMMLAVEEESDLELTLAIGSNRSQRKKEEASFTSDSGVSFSSSSSDSGAVKLNSQEWGLFQVPDITMRFQDERKSGFNVEERMRQDGLKQHPWLFQCLNLNMT</sequence>
<organism evidence="2 3">
    <name type="scientific">Elaeis guineensis var. tenera</name>
    <name type="common">Oil palm</name>
    <dbReference type="NCBI Taxonomy" id="51953"/>
    <lineage>
        <taxon>Eukaryota</taxon>
        <taxon>Viridiplantae</taxon>
        <taxon>Streptophyta</taxon>
        <taxon>Embryophyta</taxon>
        <taxon>Tracheophyta</taxon>
        <taxon>Spermatophyta</taxon>
        <taxon>Magnoliopsida</taxon>
        <taxon>Liliopsida</taxon>
        <taxon>Arecaceae</taxon>
        <taxon>Arecoideae</taxon>
        <taxon>Cocoseae</taxon>
        <taxon>Elaeidinae</taxon>
        <taxon>Elaeis</taxon>
    </lineage>
</organism>
<dbReference type="RefSeq" id="XP_010905284.1">
    <property type="nucleotide sequence ID" value="XM_010906982.3"/>
</dbReference>
<reference evidence="3" key="1">
    <citation type="submission" date="2025-08" db="UniProtKB">
        <authorList>
            <consortium name="RefSeq"/>
        </authorList>
    </citation>
    <scope>IDENTIFICATION</scope>
</reference>
<protein>
    <submittedName>
        <fullName evidence="3">Uncharacterized protein LOC105032520</fullName>
    </submittedName>
</protein>
<dbReference type="KEGG" id="egu:105032520"/>
<dbReference type="AlphaFoldDB" id="A0A6I9Q9N4"/>
<evidence type="ECO:0000313" key="2">
    <source>
        <dbReference type="Proteomes" id="UP000504607"/>
    </source>
</evidence>
<dbReference type="OrthoDB" id="666348at2759"/>
<keyword evidence="2" id="KW-1185">Reference proteome</keyword>
<dbReference type="PANTHER" id="PTHR33167:SF26">
    <property type="entry name" value="EXPRESSED PROTEIN"/>
    <property type="match status" value="1"/>
</dbReference>
<evidence type="ECO:0000313" key="3">
    <source>
        <dbReference type="RefSeq" id="XP_010905284.1"/>
    </source>
</evidence>
<name>A0A6I9Q9N4_ELAGV</name>
<evidence type="ECO:0000256" key="1">
    <source>
        <dbReference type="SAM" id="MobiDB-lite"/>
    </source>
</evidence>
<dbReference type="Proteomes" id="UP000504607">
    <property type="component" value="Unplaced"/>
</dbReference>
<dbReference type="InParanoid" id="A0A6I9Q9N4"/>
<feature type="compositionally biased region" description="Low complexity" evidence="1">
    <location>
        <begin position="138"/>
        <end position="155"/>
    </location>
</feature>
<dbReference type="GeneID" id="105032520"/>
<gene>
    <name evidence="3" type="primary">LOC105032520</name>
</gene>